<dbReference type="EMBL" id="VAFM01000002">
    <property type="protein sequence ID" value="TKW60946.1"/>
    <property type="molecule type" value="Genomic_DNA"/>
</dbReference>
<name>A0A6N4RD52_BLAVI</name>
<organism evidence="1 2">
    <name type="scientific">Blastochloris viridis</name>
    <name type="common">Rhodopseudomonas viridis</name>
    <dbReference type="NCBI Taxonomy" id="1079"/>
    <lineage>
        <taxon>Bacteria</taxon>
        <taxon>Pseudomonadati</taxon>
        <taxon>Pseudomonadota</taxon>
        <taxon>Alphaproteobacteria</taxon>
        <taxon>Hyphomicrobiales</taxon>
        <taxon>Blastochloridaceae</taxon>
        <taxon>Blastochloris</taxon>
    </lineage>
</organism>
<evidence type="ECO:0000313" key="2">
    <source>
        <dbReference type="Proteomes" id="UP000320948"/>
    </source>
</evidence>
<reference evidence="1 2" key="1">
    <citation type="journal article" date="2017" name="Nat. Commun.">
        <title>In situ click chemistry generation of cyclooxygenase-2 inhibitors.</title>
        <authorList>
            <person name="Bhardwaj A."/>
            <person name="Kaur J."/>
            <person name="Wuest M."/>
            <person name="Wuest F."/>
        </authorList>
    </citation>
    <scope>NUCLEOTIDE SEQUENCE [LARGE SCALE GENOMIC DNA]</scope>
    <source>
        <strain evidence="1">S2_018_000_R2_106</strain>
    </source>
</reference>
<protein>
    <submittedName>
        <fullName evidence="1">Uncharacterized protein</fullName>
    </submittedName>
</protein>
<proteinExistence type="predicted"/>
<evidence type="ECO:0000313" key="1">
    <source>
        <dbReference type="EMBL" id="TKW60946.1"/>
    </source>
</evidence>
<sequence>MEWKRISGRSGKAVGAAVLALQICVGSVYAQFDGTGGIPAADLYLSPLPETGLRVPPSGAINITPALNPEEAMGDRTPVMTGEAAKVGDVTNTLGCAGIGQGEFTSGLYNMPETYLKFQQDVNSTLSKNLLSLNFVMPQTSALFEQLNNIGNQRYDQFQRACNVTQLQQDAKQTYMQACVEKLTPERKKLIEEDNNKRPQNARIPEAQIGPMAYAQAWEVCGNQYTSNTTALDVRNTKLTDFYTKTRELERVNDAVAPLLCQLTNSQKASDDIAGCWSQFLIPQVRICLGNDLEGGCTDGNYGVKEPIITMQRLFDTMRFVMEDEVIARRVISFTTQLDQKNIGPSARRLAAAEASLAMSTATLFRGVSGTTSTGSDIPSMPLNTVQDYQLGYLSCKQNDILIPLKEYQNRIKEKAGSGVEIKDIEELLEPAYEQVVKRMKLPSMSGKNSGAAGAESGGGDVNDEKDVKAVGALLKTAIGCTANQSIPIFDPNITAALQTQCSAQDRSAFYTMAGYDVALTATRDVYRYTGLKLKQVYARLLTEAMVPVSDTTNTSVSPTLSPELNAKFATVVKDVMIPYVDAQIQRLDELNTTRGVFGQRVREIYNNKSGCMSQPAGFVLPNGRPATFRP</sequence>
<comment type="caution">
    <text evidence="1">The sequence shown here is derived from an EMBL/GenBank/DDBJ whole genome shotgun (WGS) entry which is preliminary data.</text>
</comment>
<accession>A0A6N4RD52</accession>
<dbReference type="AlphaFoldDB" id="A0A6N4RD52"/>
<gene>
    <name evidence="1" type="ORF">DI628_08665</name>
</gene>
<dbReference type="Proteomes" id="UP000320948">
    <property type="component" value="Unassembled WGS sequence"/>
</dbReference>